<proteinExistence type="predicted"/>
<organism evidence="1 2">
    <name type="scientific">Lachnospira eligens (strain ATCC 27750 / DSM 3376 / VPI C15-48 / C15-B4)</name>
    <name type="common">Eubacterium eligens</name>
    <dbReference type="NCBI Taxonomy" id="515620"/>
    <lineage>
        <taxon>Bacteria</taxon>
        <taxon>Bacillati</taxon>
        <taxon>Bacillota</taxon>
        <taxon>Clostridia</taxon>
        <taxon>Lachnospirales</taxon>
        <taxon>Lachnospiraceae</taxon>
        <taxon>Lachnospira</taxon>
    </lineage>
</organism>
<dbReference type="KEGG" id="eel:EUBELI_20308"/>
<evidence type="ECO:0000313" key="2">
    <source>
        <dbReference type="Proteomes" id="UP000001476"/>
    </source>
</evidence>
<keyword evidence="2" id="KW-1185">Reference proteome</keyword>
<reference evidence="1 2" key="1">
    <citation type="journal article" date="2009" name="Proc. Natl. Acad. Sci. U.S.A.">
        <title>Characterizing a model human gut microbiota composed of members of its two dominant bacterial phyla.</title>
        <authorList>
            <person name="Mahowald M.A."/>
            <person name="Rey F.E."/>
            <person name="Seedorf H."/>
            <person name="Turnbaugh P.J."/>
            <person name="Fulton R.S."/>
            <person name="Wollam A."/>
            <person name="Shah N."/>
            <person name="Wang C."/>
            <person name="Magrini V."/>
            <person name="Wilson R.K."/>
            <person name="Cantarel B.L."/>
            <person name="Coutinho P.M."/>
            <person name="Henrissat B."/>
            <person name="Crock L.W."/>
            <person name="Russell A."/>
            <person name="Verberkmoes N.C."/>
            <person name="Hettich R.L."/>
            <person name="Gordon J.I."/>
        </authorList>
    </citation>
    <scope>NUCLEOTIDE SEQUENCE [LARGE SCALE GENOMIC DNA]</scope>
    <source>
        <strain evidence="2">ATCC 27750 / DSM 3376 / VPI C15-48 / C15-B4</strain>
        <plasmid evidence="1">unnamed</plasmid>
    </source>
</reference>
<name>C4Z661_LACE2</name>
<protein>
    <submittedName>
        <fullName evidence="1">Uncharacterized protein</fullName>
    </submittedName>
</protein>
<accession>C4Z661</accession>
<dbReference type="Proteomes" id="UP000001476">
    <property type="component" value="Plasmid pEubeli2"/>
</dbReference>
<sequence length="40" mass="4738">MKFILSKEMLQFLLTISIVFLLFFNLESISGNKRIFTIKI</sequence>
<dbReference type="EMBL" id="CP001106">
    <property type="protein sequence ID" value="ACR73453.1"/>
    <property type="molecule type" value="Genomic_DNA"/>
</dbReference>
<keyword evidence="1" id="KW-0614">Plasmid</keyword>
<dbReference type="AlphaFoldDB" id="C4Z661"/>
<dbReference type="HOGENOM" id="CLU_3289818_0_0_9"/>
<geneLocation type="plasmid" evidence="2">
    <name>pEubeli2</name>
</geneLocation>
<gene>
    <name evidence="1" type="ordered locus">EUBELI_20308</name>
</gene>
<evidence type="ECO:0000313" key="1">
    <source>
        <dbReference type="EMBL" id="ACR73453.1"/>
    </source>
</evidence>